<accession>A0ABX6LHH7</accession>
<keyword evidence="2" id="KW-1185">Reference proteome</keyword>
<name>A0ABX6LHH7_9BACT</name>
<proteinExistence type="predicted"/>
<dbReference type="Proteomes" id="UP000503144">
    <property type="component" value="Chromosome"/>
</dbReference>
<organism evidence="1 2">
    <name type="scientific">Chitinophaga oryzae</name>
    <dbReference type="NCBI Taxonomy" id="2725414"/>
    <lineage>
        <taxon>Bacteria</taxon>
        <taxon>Pseudomonadati</taxon>
        <taxon>Bacteroidota</taxon>
        <taxon>Chitinophagia</taxon>
        <taxon>Chitinophagales</taxon>
        <taxon>Chitinophagaceae</taxon>
        <taxon>Chitinophaga</taxon>
    </lineage>
</organism>
<sequence>MYKKEEALQFVNGMITDMEAKRNRSDQDSDELELWKIHRDQIMAAASDEALCKRIVFMRKTMVDLGLGHKLRHAP</sequence>
<evidence type="ECO:0000313" key="2">
    <source>
        <dbReference type="Proteomes" id="UP000503144"/>
    </source>
</evidence>
<evidence type="ECO:0000313" key="1">
    <source>
        <dbReference type="EMBL" id="QJB39579.1"/>
    </source>
</evidence>
<dbReference type="RefSeq" id="WP_168861244.1">
    <property type="nucleotide sequence ID" value="NZ_CP051204.2"/>
</dbReference>
<reference evidence="1 2" key="2">
    <citation type="submission" date="2020-09" db="EMBL/GenBank/DDBJ databases">
        <authorList>
            <person name="Kittiwongwattana C."/>
        </authorList>
    </citation>
    <scope>NUCLEOTIDE SEQUENCE [LARGE SCALE GENOMIC DNA]</scope>
    <source>
        <strain evidence="1 2">1303</strain>
    </source>
</reference>
<dbReference type="EMBL" id="CP051204">
    <property type="protein sequence ID" value="QJB39579.1"/>
    <property type="molecule type" value="Genomic_DNA"/>
</dbReference>
<gene>
    <name evidence="1" type="ORF">HF324_17620</name>
</gene>
<protein>
    <submittedName>
        <fullName evidence="1">Uncharacterized protein</fullName>
    </submittedName>
</protein>
<reference evidence="2" key="1">
    <citation type="submission" date="2020-04" db="EMBL/GenBank/DDBJ databases">
        <authorList>
            <person name="Kittiwongwattana C."/>
        </authorList>
    </citation>
    <scope>NUCLEOTIDE SEQUENCE [LARGE SCALE GENOMIC DNA]</scope>
    <source>
        <strain evidence="2">1303</strain>
    </source>
</reference>